<keyword evidence="2" id="KW-1133">Transmembrane helix</keyword>
<keyword evidence="3" id="KW-0732">Signal</keyword>
<dbReference type="RefSeq" id="XP_062725915.1">
    <property type="nucleotide sequence ID" value="XM_062863295.1"/>
</dbReference>
<feature type="compositionally biased region" description="Low complexity" evidence="1">
    <location>
        <begin position="336"/>
        <end position="357"/>
    </location>
</feature>
<comment type="caution">
    <text evidence="4">The sequence shown here is derived from an EMBL/GenBank/DDBJ whole genome shotgun (WGS) entry which is preliminary data.</text>
</comment>
<feature type="region of interest" description="Disordered" evidence="1">
    <location>
        <begin position="298"/>
        <end position="424"/>
    </location>
</feature>
<evidence type="ECO:0000313" key="4">
    <source>
        <dbReference type="EMBL" id="KAK3310135.1"/>
    </source>
</evidence>
<dbReference type="Proteomes" id="UP001273166">
    <property type="component" value="Unassembled WGS sequence"/>
</dbReference>
<feature type="region of interest" description="Disordered" evidence="1">
    <location>
        <begin position="179"/>
        <end position="217"/>
    </location>
</feature>
<dbReference type="InterPro" id="IPR008972">
    <property type="entry name" value="Cupredoxin"/>
</dbReference>
<gene>
    <name evidence="4" type="ORF">B0T15DRAFT_25891</name>
</gene>
<dbReference type="PANTHER" id="PTHR34883:SF8">
    <property type="entry name" value="EXTRACELLULAR SERINE-RICH PROTEIN (AFU_ORTHOLOGUE AFUA_6G00670)"/>
    <property type="match status" value="1"/>
</dbReference>
<keyword evidence="2" id="KW-0472">Membrane</keyword>
<evidence type="ECO:0000256" key="1">
    <source>
        <dbReference type="SAM" id="MobiDB-lite"/>
    </source>
</evidence>
<keyword evidence="5" id="KW-1185">Reference proteome</keyword>
<dbReference type="SUPFAM" id="SSF49503">
    <property type="entry name" value="Cupredoxins"/>
    <property type="match status" value="1"/>
</dbReference>
<dbReference type="PANTHER" id="PTHR34883">
    <property type="entry name" value="SERINE-RICH PROTEIN, PUTATIVE-RELATED-RELATED"/>
    <property type="match status" value="1"/>
</dbReference>
<proteinExistence type="predicted"/>
<reference evidence="4" key="2">
    <citation type="submission" date="2023-06" db="EMBL/GenBank/DDBJ databases">
        <authorList>
            <consortium name="Lawrence Berkeley National Laboratory"/>
            <person name="Mondo S.J."/>
            <person name="Hensen N."/>
            <person name="Bonometti L."/>
            <person name="Westerberg I."/>
            <person name="Brannstrom I.O."/>
            <person name="Guillou S."/>
            <person name="Cros-Aarteil S."/>
            <person name="Calhoun S."/>
            <person name="Haridas S."/>
            <person name="Kuo A."/>
            <person name="Pangilinan J."/>
            <person name="Riley R."/>
            <person name="Labutti K."/>
            <person name="Andreopoulos B."/>
            <person name="Lipzen A."/>
            <person name="Chen C."/>
            <person name="Yanf M."/>
            <person name="Daum C."/>
            <person name="Ng V."/>
            <person name="Clum A."/>
            <person name="Steindorff A."/>
            <person name="Ohm R."/>
            <person name="Martin F."/>
            <person name="Silar P."/>
            <person name="Natvig D."/>
            <person name="Lalanne C."/>
            <person name="Gautier V."/>
            <person name="Ament-Velasquez S.L."/>
            <person name="Kruys A."/>
            <person name="Hutchinson M.I."/>
            <person name="Powell A.J."/>
            <person name="Barry K."/>
            <person name="Miller A.N."/>
            <person name="Grigoriev I.V."/>
            <person name="Debuchy R."/>
            <person name="Gladieux P."/>
            <person name="Thoren M.H."/>
            <person name="Johannesson H."/>
        </authorList>
    </citation>
    <scope>NUCLEOTIDE SEQUENCE</scope>
    <source>
        <strain evidence="4">CBS 333.67</strain>
    </source>
</reference>
<feature type="compositionally biased region" description="Polar residues" evidence="1">
    <location>
        <begin position="298"/>
        <end position="321"/>
    </location>
</feature>
<sequence>MFALRVLALSAVLASTATAQDDETVTAAPTPTGEAASSSSASSTTSSSSGPATVTIAVGATGHVFTPHEATAKVGDIIRFNFYPGGHRVARAEFGWPCIPYEYANINKAGFYTGIFEPQVVSNNPPHYEVRVNDTAPIFFYCAAPGSCVDYHMIGVINPNATQSYDAQLEYAQNTTYQLAPGEPFPSETPVPRPTPGSGSTISSDSSSGGNGGGSSHHGLSGGAIAGIAIGAAAVLILGAALIYLCGRRGGFDKAYRKTFHVPPSAAAARSTDSPGMVEAKYANGGVGGGVVVDPKSPGQTTLSGASSTFPGHDNASTLRSSYHAGAGQPPYYGIGTSPSPHLTTPSPGLPQYGYANGHHHEGYGGGDYTSPHASPRPDQYTPFVAPPVELPSGDVAVPTQSPPPGYQGRESWQQGGYQPGGKP</sequence>
<feature type="transmembrane region" description="Helical" evidence="2">
    <location>
        <begin position="224"/>
        <end position="247"/>
    </location>
</feature>
<feature type="region of interest" description="Disordered" evidence="1">
    <location>
        <begin position="20"/>
        <end position="50"/>
    </location>
</feature>
<evidence type="ECO:0000256" key="3">
    <source>
        <dbReference type="SAM" id="SignalP"/>
    </source>
</evidence>
<keyword evidence="2" id="KW-0812">Transmembrane</keyword>
<dbReference type="Gene3D" id="2.60.40.420">
    <property type="entry name" value="Cupredoxins - blue copper proteins"/>
    <property type="match status" value="1"/>
</dbReference>
<organism evidence="4 5">
    <name type="scientific">Chaetomium strumarium</name>
    <dbReference type="NCBI Taxonomy" id="1170767"/>
    <lineage>
        <taxon>Eukaryota</taxon>
        <taxon>Fungi</taxon>
        <taxon>Dikarya</taxon>
        <taxon>Ascomycota</taxon>
        <taxon>Pezizomycotina</taxon>
        <taxon>Sordariomycetes</taxon>
        <taxon>Sordariomycetidae</taxon>
        <taxon>Sordariales</taxon>
        <taxon>Chaetomiaceae</taxon>
        <taxon>Chaetomium</taxon>
    </lineage>
</organism>
<feature type="compositionally biased region" description="Low complexity" evidence="1">
    <location>
        <begin position="197"/>
        <end position="208"/>
    </location>
</feature>
<accession>A0AAJ0H256</accession>
<protein>
    <recommendedName>
        <fullName evidence="6">Extracellular serine-rich protein</fullName>
    </recommendedName>
</protein>
<evidence type="ECO:0000256" key="2">
    <source>
        <dbReference type="SAM" id="Phobius"/>
    </source>
</evidence>
<feature type="chain" id="PRO_5042508790" description="Extracellular serine-rich protein" evidence="3">
    <location>
        <begin position="20"/>
        <end position="424"/>
    </location>
</feature>
<dbReference type="EMBL" id="JAUDZG010000001">
    <property type="protein sequence ID" value="KAK3310135.1"/>
    <property type="molecule type" value="Genomic_DNA"/>
</dbReference>
<evidence type="ECO:0000313" key="5">
    <source>
        <dbReference type="Proteomes" id="UP001273166"/>
    </source>
</evidence>
<dbReference type="InterPro" id="IPR052953">
    <property type="entry name" value="Ser-rich/MCO-related"/>
</dbReference>
<dbReference type="GeneID" id="87882124"/>
<feature type="signal peptide" evidence="3">
    <location>
        <begin position="1"/>
        <end position="19"/>
    </location>
</feature>
<feature type="compositionally biased region" description="Pro residues" evidence="1">
    <location>
        <begin position="183"/>
        <end position="195"/>
    </location>
</feature>
<evidence type="ECO:0008006" key="6">
    <source>
        <dbReference type="Google" id="ProtNLM"/>
    </source>
</evidence>
<dbReference type="AlphaFoldDB" id="A0AAJ0H256"/>
<reference evidence="4" key="1">
    <citation type="journal article" date="2023" name="Mol. Phylogenet. Evol.">
        <title>Genome-scale phylogeny and comparative genomics of the fungal order Sordariales.</title>
        <authorList>
            <person name="Hensen N."/>
            <person name="Bonometti L."/>
            <person name="Westerberg I."/>
            <person name="Brannstrom I.O."/>
            <person name="Guillou S."/>
            <person name="Cros-Aarteil S."/>
            <person name="Calhoun S."/>
            <person name="Haridas S."/>
            <person name="Kuo A."/>
            <person name="Mondo S."/>
            <person name="Pangilinan J."/>
            <person name="Riley R."/>
            <person name="LaButti K."/>
            <person name="Andreopoulos B."/>
            <person name="Lipzen A."/>
            <person name="Chen C."/>
            <person name="Yan M."/>
            <person name="Daum C."/>
            <person name="Ng V."/>
            <person name="Clum A."/>
            <person name="Steindorff A."/>
            <person name="Ohm R.A."/>
            <person name="Martin F."/>
            <person name="Silar P."/>
            <person name="Natvig D.O."/>
            <person name="Lalanne C."/>
            <person name="Gautier V."/>
            <person name="Ament-Velasquez S.L."/>
            <person name="Kruys A."/>
            <person name="Hutchinson M.I."/>
            <person name="Powell A.J."/>
            <person name="Barry K."/>
            <person name="Miller A.N."/>
            <person name="Grigoriev I.V."/>
            <person name="Debuchy R."/>
            <person name="Gladieux P."/>
            <person name="Hiltunen Thoren M."/>
            <person name="Johannesson H."/>
        </authorList>
    </citation>
    <scope>NUCLEOTIDE SEQUENCE</scope>
    <source>
        <strain evidence="4">CBS 333.67</strain>
    </source>
</reference>
<name>A0AAJ0H256_9PEZI</name>